<dbReference type="SUPFAM" id="SSF51735">
    <property type="entry name" value="NAD(P)-binding Rossmann-fold domains"/>
    <property type="match status" value="1"/>
</dbReference>
<sequence length="215" mass="23896">MSNILILGANGQISRLVIQRLLTEDSDHLTLFLRQSFRLKNLAGSDRVTIVEGDIRQLQQLNQAMKNQDIVFLSTVDHDSDNRITKNVIEAMQKNGVNRVIAANVLGIYNEVGGEFGRWNKTTIGKAGLDSARRADDLLLNSGLGYTTLRLPWLNDRAEIKYEVTHKTEPYKGVSGSRQSMADLVVRIIQNPTYLLNDSVGIADPATEGSSRPVY</sequence>
<dbReference type="GO" id="GO:0042602">
    <property type="term" value="F:riboflavin reductase (NADPH) activity"/>
    <property type="evidence" value="ECO:0007669"/>
    <property type="project" value="TreeGrafter"/>
</dbReference>
<dbReference type="Proteomes" id="UP000262901">
    <property type="component" value="Unassembled WGS sequence"/>
</dbReference>
<name>A0A372KMZ2_9STRE</name>
<dbReference type="Pfam" id="PF13460">
    <property type="entry name" value="NAD_binding_10"/>
    <property type="match status" value="1"/>
</dbReference>
<organism evidence="4 6">
    <name type="scientific">Streptococcus chenjunshii</name>
    <dbReference type="NCBI Taxonomy" id="2173853"/>
    <lineage>
        <taxon>Bacteria</taxon>
        <taxon>Bacillati</taxon>
        <taxon>Bacillota</taxon>
        <taxon>Bacilli</taxon>
        <taxon>Lactobacillales</taxon>
        <taxon>Streptococcaceae</taxon>
        <taxon>Streptococcus</taxon>
    </lineage>
</organism>
<dbReference type="GO" id="GO:0004074">
    <property type="term" value="F:biliverdin reductase [NAD(P)H] activity"/>
    <property type="evidence" value="ECO:0007669"/>
    <property type="project" value="TreeGrafter"/>
</dbReference>
<dbReference type="PANTHER" id="PTHR43355:SF2">
    <property type="entry name" value="FLAVIN REDUCTASE (NADPH)"/>
    <property type="match status" value="1"/>
</dbReference>
<dbReference type="PANTHER" id="PTHR43355">
    <property type="entry name" value="FLAVIN REDUCTASE (NADPH)"/>
    <property type="match status" value="1"/>
</dbReference>
<dbReference type="Proteomes" id="UP000264056">
    <property type="component" value="Unassembled WGS sequence"/>
</dbReference>
<evidence type="ECO:0000313" key="7">
    <source>
        <dbReference type="Proteomes" id="UP000264056"/>
    </source>
</evidence>
<dbReference type="OrthoDB" id="9803892at2"/>
<proteinExistence type="predicted"/>
<dbReference type="InterPro" id="IPR051606">
    <property type="entry name" value="Polyketide_Oxido-like"/>
</dbReference>
<keyword evidence="7" id="KW-1185">Reference proteome</keyword>
<reference evidence="3 7" key="1">
    <citation type="submission" date="2018-08" db="EMBL/GenBank/DDBJ databases">
        <title>Draft genome of Streptococcus sp .nov. Z2.</title>
        <authorList>
            <person name="Tian Z."/>
        </authorList>
    </citation>
    <scope>NUCLEOTIDE SEQUENCE [LARGE SCALE GENOMIC DNA]</scope>
    <source>
        <strain evidence="3 7">Z2</strain>
    </source>
</reference>
<accession>A0A372KMZ2</accession>
<accession>A0A346NCP4</accession>
<dbReference type="Proteomes" id="UP000246115">
    <property type="component" value="Chromosome"/>
</dbReference>
<dbReference type="RefSeq" id="WP_116877625.1">
    <property type="nucleotide sequence ID" value="NZ_CP031733.1"/>
</dbReference>
<dbReference type="KEGG" id="schj:DDV21_006680"/>
<evidence type="ECO:0000313" key="6">
    <source>
        <dbReference type="Proteomes" id="UP000262901"/>
    </source>
</evidence>
<dbReference type="Gene3D" id="3.40.50.720">
    <property type="entry name" value="NAD(P)-binding Rossmann-like Domain"/>
    <property type="match status" value="1"/>
</dbReference>
<dbReference type="EMBL" id="QVQY01000004">
    <property type="protein sequence ID" value="RFU51550.1"/>
    <property type="molecule type" value="Genomic_DNA"/>
</dbReference>
<reference evidence="5" key="3">
    <citation type="submission" date="2018-08" db="EMBL/GenBank/DDBJ databases">
        <title>Streptococcus chenjunshii sp. nov., isolated from stools sample of the Tibetan antelope in the Qinghai-Tibet plateau, China.</title>
        <authorList>
            <person name="Tian Z."/>
        </authorList>
    </citation>
    <scope>NUCLEOTIDE SEQUENCE [LARGE SCALE GENOMIC DNA]</scope>
    <source>
        <strain evidence="5">Z15</strain>
    </source>
</reference>
<evidence type="ECO:0000313" key="3">
    <source>
        <dbReference type="EMBL" id="RFU51550.1"/>
    </source>
</evidence>
<dbReference type="EMBL" id="CP031733">
    <property type="protein sequence ID" value="AXQ78789.1"/>
    <property type="molecule type" value="Genomic_DNA"/>
</dbReference>
<protein>
    <submittedName>
        <fullName evidence="4">NAD-dependent epimerase/dehydratase family protein</fullName>
    </submittedName>
</protein>
<evidence type="ECO:0000313" key="5">
    <source>
        <dbReference type="Proteomes" id="UP000246115"/>
    </source>
</evidence>
<reference evidence="2" key="4">
    <citation type="journal article" date="2019" name="Int. J. Syst. Evol. Microbiol.">
        <title>Streptococcus chenjunshii sp. nov. isolated from feces of Tibetan antelopes.</title>
        <authorList>
            <person name="Tian Z."/>
            <person name="Lu S."/>
            <person name="Jin D."/>
            <person name="Yang J."/>
            <person name="Pu J."/>
            <person name="Lai X.H."/>
            <person name="Bai X.N."/>
            <person name="Wu X.M."/>
            <person name="Li J."/>
            <person name="Wang S."/>
            <person name="Xu J."/>
        </authorList>
    </citation>
    <scope>NUCLEOTIDE SEQUENCE</scope>
    <source>
        <strain evidence="2">Z15</strain>
    </source>
</reference>
<dbReference type="InterPro" id="IPR036291">
    <property type="entry name" value="NAD(P)-bd_dom_sf"/>
</dbReference>
<dbReference type="InterPro" id="IPR016040">
    <property type="entry name" value="NAD(P)-bd_dom"/>
</dbReference>
<dbReference type="EMBL" id="QVQZ01000004">
    <property type="protein sequence ID" value="RFU53670.1"/>
    <property type="molecule type" value="Genomic_DNA"/>
</dbReference>
<evidence type="ECO:0000313" key="4">
    <source>
        <dbReference type="EMBL" id="RFU53670.1"/>
    </source>
</evidence>
<evidence type="ECO:0000259" key="1">
    <source>
        <dbReference type="Pfam" id="PF13460"/>
    </source>
</evidence>
<feature type="domain" description="NAD(P)-binding" evidence="1">
    <location>
        <begin position="8"/>
        <end position="192"/>
    </location>
</feature>
<gene>
    <name evidence="2" type="ORF">DDV21_006680</name>
    <name evidence="3" type="ORF">DDV22_02580</name>
    <name evidence="4" type="ORF">DDV23_02980</name>
</gene>
<reference evidence="4 6" key="2">
    <citation type="submission" date="2018-08" db="EMBL/GenBank/DDBJ databases">
        <title>Draft genome of Streptococcus sp. nov. Z1.</title>
        <authorList>
            <person name="Tian Z."/>
        </authorList>
    </citation>
    <scope>NUCLEOTIDE SEQUENCE [LARGE SCALE GENOMIC DNA]</scope>
    <source>
        <strain evidence="4">Z1</strain>
        <strain evidence="6">Z1(2018)</strain>
    </source>
</reference>
<dbReference type="AlphaFoldDB" id="A0A372KMZ2"/>
<evidence type="ECO:0000313" key="2">
    <source>
        <dbReference type="EMBL" id="AXQ78789.1"/>
    </source>
</evidence>